<evidence type="ECO:0000313" key="2">
    <source>
        <dbReference type="EMBL" id="PRQ07819.1"/>
    </source>
</evidence>
<dbReference type="EMBL" id="PVNL01000049">
    <property type="protein sequence ID" value="PRQ07819.1"/>
    <property type="molecule type" value="Genomic_DNA"/>
</dbReference>
<gene>
    <name evidence="2" type="ORF">ENSA7_24910</name>
</gene>
<reference evidence="2 3" key="1">
    <citation type="submission" date="2018-03" db="EMBL/GenBank/DDBJ databases">
        <title>Draft Genome Sequences of the Obligatory Marine Myxobacteria Enhygromyxa salina SWB007.</title>
        <authorList>
            <person name="Poehlein A."/>
            <person name="Moghaddam J.A."/>
            <person name="Harms H."/>
            <person name="Alanjari M."/>
            <person name="Koenig G.M."/>
            <person name="Daniel R."/>
            <person name="Schaeberle T.F."/>
        </authorList>
    </citation>
    <scope>NUCLEOTIDE SEQUENCE [LARGE SCALE GENOMIC DNA]</scope>
    <source>
        <strain evidence="2 3">SWB007</strain>
    </source>
</reference>
<evidence type="ECO:0000313" key="3">
    <source>
        <dbReference type="Proteomes" id="UP000238823"/>
    </source>
</evidence>
<dbReference type="AlphaFoldDB" id="A0A2S9YRY2"/>
<dbReference type="Proteomes" id="UP000238823">
    <property type="component" value="Unassembled WGS sequence"/>
</dbReference>
<feature type="region of interest" description="Disordered" evidence="1">
    <location>
        <begin position="1"/>
        <end position="30"/>
    </location>
</feature>
<comment type="caution">
    <text evidence="2">The sequence shown here is derived from an EMBL/GenBank/DDBJ whole genome shotgun (WGS) entry which is preliminary data.</text>
</comment>
<dbReference type="RefSeq" id="WP_106089517.1">
    <property type="nucleotide sequence ID" value="NZ_PVNL01000049.1"/>
</dbReference>
<evidence type="ECO:0000256" key="1">
    <source>
        <dbReference type="SAM" id="MobiDB-lite"/>
    </source>
</evidence>
<name>A0A2S9YRY2_9BACT</name>
<evidence type="ECO:0008006" key="4">
    <source>
        <dbReference type="Google" id="ProtNLM"/>
    </source>
</evidence>
<protein>
    <recommendedName>
        <fullName evidence="4">DUF1285 domain-containing protein</fullName>
    </recommendedName>
</protein>
<accession>A0A2S9YRY2</accession>
<sequence>MRDLSDPRGQESPTQAPPAAGDTGLSGLDPRKLEQLRRGFPLHMDRQGNFSFEGDPITHPGIVRMFRDNLDATEAGEVTLGLEGKWVYLKLADLPLRAVRIEQPTRPDEQRPQLLLDDGRRLPLDPQTLCEEPGAGLRCSVPARGSGRPLGVRLSNTAAIDLSAWFVSDEPDDRPQLEVGGRRWPIPERATTRATRALD</sequence>
<dbReference type="OrthoDB" id="5514161at2"/>
<organism evidence="2 3">
    <name type="scientific">Enhygromyxa salina</name>
    <dbReference type="NCBI Taxonomy" id="215803"/>
    <lineage>
        <taxon>Bacteria</taxon>
        <taxon>Pseudomonadati</taxon>
        <taxon>Myxococcota</taxon>
        <taxon>Polyangia</taxon>
        <taxon>Nannocystales</taxon>
        <taxon>Nannocystaceae</taxon>
        <taxon>Enhygromyxa</taxon>
    </lineage>
</organism>
<proteinExistence type="predicted"/>